<dbReference type="Proteomes" id="UP000830671">
    <property type="component" value="Chromosome 9"/>
</dbReference>
<proteinExistence type="predicted"/>
<organism evidence="2 3">
    <name type="scientific">Colletotrichum lupini</name>
    <dbReference type="NCBI Taxonomy" id="145971"/>
    <lineage>
        <taxon>Eukaryota</taxon>
        <taxon>Fungi</taxon>
        <taxon>Dikarya</taxon>
        <taxon>Ascomycota</taxon>
        <taxon>Pezizomycotina</taxon>
        <taxon>Sordariomycetes</taxon>
        <taxon>Hypocreomycetidae</taxon>
        <taxon>Glomerellales</taxon>
        <taxon>Glomerellaceae</taxon>
        <taxon>Colletotrichum</taxon>
        <taxon>Colletotrichum acutatum species complex</taxon>
    </lineage>
</organism>
<reference evidence="2" key="1">
    <citation type="journal article" date="2021" name="Mol. Plant Microbe Interact.">
        <title>Complete Genome Sequence of the Plant-Pathogenic Fungus Colletotrichum lupini.</title>
        <authorList>
            <person name="Baroncelli R."/>
            <person name="Pensec F."/>
            <person name="Da Lio D."/>
            <person name="Boufleur T."/>
            <person name="Vicente I."/>
            <person name="Sarrocco S."/>
            <person name="Picot A."/>
            <person name="Baraldi E."/>
            <person name="Sukno S."/>
            <person name="Thon M."/>
            <person name="Le Floch G."/>
        </authorList>
    </citation>
    <scope>NUCLEOTIDE SEQUENCE</scope>
    <source>
        <strain evidence="2">IMI 504893</strain>
    </source>
</reference>
<dbReference type="AlphaFoldDB" id="A0A9Q8WP45"/>
<sequence length="174" mass="19876">MVCFVFATYHLHVLSMGLGLCIYMVATSTAGPDTDWGMLMTRHGREKKNRVVEDQKWRTPTRTAERAEEVEKSWVEKQKAHEKVGADGPQKQDHCDEAKKIPKSSKEFSKNMNKSWPFNQTLVSSSLSADEKPMRSPLADTLELRSITSHPGDRKQSPFIGVVHYRVYLRSTEH</sequence>
<evidence type="ECO:0000313" key="3">
    <source>
        <dbReference type="Proteomes" id="UP000830671"/>
    </source>
</evidence>
<accession>A0A9Q8WP45</accession>
<dbReference type="GeneID" id="73350282"/>
<feature type="compositionally biased region" description="Basic and acidic residues" evidence="1">
    <location>
        <begin position="55"/>
        <end position="109"/>
    </location>
</feature>
<feature type="region of interest" description="Disordered" evidence="1">
    <location>
        <begin position="55"/>
        <end position="112"/>
    </location>
</feature>
<name>A0A9Q8WP45_9PEZI</name>
<gene>
    <name evidence="2" type="ORF">CLUP02_16350</name>
</gene>
<evidence type="ECO:0000256" key="1">
    <source>
        <dbReference type="SAM" id="MobiDB-lite"/>
    </source>
</evidence>
<keyword evidence="3" id="KW-1185">Reference proteome</keyword>
<dbReference type="KEGG" id="clup:CLUP02_16350"/>
<dbReference type="RefSeq" id="XP_049152419.1">
    <property type="nucleotide sequence ID" value="XM_049295272.1"/>
</dbReference>
<evidence type="ECO:0000313" key="2">
    <source>
        <dbReference type="EMBL" id="UQC90818.1"/>
    </source>
</evidence>
<protein>
    <submittedName>
        <fullName evidence="2">Uncharacterized protein</fullName>
    </submittedName>
</protein>
<dbReference type="EMBL" id="CP019481">
    <property type="protein sequence ID" value="UQC90818.1"/>
    <property type="molecule type" value="Genomic_DNA"/>
</dbReference>